<evidence type="ECO:0000256" key="8">
    <source>
        <dbReference type="ARBA" id="ARBA00023136"/>
    </source>
</evidence>
<name>A0A1H8ULP4_9PSEU</name>
<keyword evidence="8 11" id="KW-0472">Membrane</keyword>
<feature type="domain" description="ABC transmembrane type-1" evidence="13">
    <location>
        <begin position="39"/>
        <end position="319"/>
    </location>
</feature>
<dbReference type="GO" id="GO:0016887">
    <property type="term" value="F:ATP hydrolysis activity"/>
    <property type="evidence" value="ECO:0007669"/>
    <property type="project" value="InterPro"/>
</dbReference>
<feature type="transmembrane region" description="Helical" evidence="11">
    <location>
        <begin position="143"/>
        <end position="164"/>
    </location>
</feature>
<evidence type="ECO:0000256" key="3">
    <source>
        <dbReference type="ARBA" id="ARBA00022475"/>
    </source>
</evidence>
<dbReference type="FunFam" id="3.40.50.300:FF:000299">
    <property type="entry name" value="ABC transporter ATP-binding protein/permease"/>
    <property type="match status" value="2"/>
</dbReference>
<dbReference type="EMBL" id="FOEF01000003">
    <property type="protein sequence ID" value="SEP04006.1"/>
    <property type="molecule type" value="Genomic_DNA"/>
</dbReference>
<reference evidence="14 15" key="1">
    <citation type="submission" date="2016-10" db="EMBL/GenBank/DDBJ databases">
        <authorList>
            <person name="de Groot N.N."/>
        </authorList>
    </citation>
    <scope>NUCLEOTIDE SEQUENCE [LARGE SCALE GENOMIC DNA]</scope>
    <source>
        <strain evidence="14 15">DSM 44993</strain>
    </source>
</reference>
<dbReference type="InterPro" id="IPR003439">
    <property type="entry name" value="ABC_transporter-like_ATP-bd"/>
</dbReference>
<keyword evidence="2" id="KW-0813">Transport</keyword>
<evidence type="ECO:0000256" key="7">
    <source>
        <dbReference type="ARBA" id="ARBA00022989"/>
    </source>
</evidence>
<keyword evidence="7 11" id="KW-1133">Transmembrane helix</keyword>
<proteinExistence type="inferred from homology"/>
<organism evidence="14 15">
    <name type="scientific">Amycolatopsis saalfeldensis</name>
    <dbReference type="NCBI Taxonomy" id="394193"/>
    <lineage>
        <taxon>Bacteria</taxon>
        <taxon>Bacillati</taxon>
        <taxon>Actinomycetota</taxon>
        <taxon>Actinomycetes</taxon>
        <taxon>Pseudonocardiales</taxon>
        <taxon>Pseudonocardiaceae</taxon>
        <taxon>Amycolatopsis</taxon>
    </lineage>
</organism>
<dbReference type="OrthoDB" id="9806127at2"/>
<dbReference type="InterPro" id="IPR003593">
    <property type="entry name" value="AAA+_ATPase"/>
</dbReference>
<dbReference type="InterPro" id="IPR027417">
    <property type="entry name" value="P-loop_NTPase"/>
</dbReference>
<keyword evidence="4 11" id="KW-0812">Transmembrane</keyword>
<feature type="region of interest" description="Disordered" evidence="10">
    <location>
        <begin position="611"/>
        <end position="636"/>
    </location>
</feature>
<dbReference type="GO" id="GO:0005886">
    <property type="term" value="C:plasma membrane"/>
    <property type="evidence" value="ECO:0007669"/>
    <property type="project" value="UniProtKB-SubCell"/>
</dbReference>
<feature type="transmembrane region" description="Helical" evidence="11">
    <location>
        <begin position="927"/>
        <end position="947"/>
    </location>
</feature>
<dbReference type="GO" id="GO:0015421">
    <property type="term" value="F:ABC-type oligopeptide transporter activity"/>
    <property type="evidence" value="ECO:0007669"/>
    <property type="project" value="TreeGrafter"/>
</dbReference>
<gene>
    <name evidence="14" type="ORF">SAMN04489732_103345</name>
</gene>
<feature type="transmembrane region" description="Helical" evidence="11">
    <location>
        <begin position="701"/>
        <end position="724"/>
    </location>
</feature>
<feature type="transmembrane region" description="Helical" evidence="11">
    <location>
        <begin position="75"/>
        <end position="93"/>
    </location>
</feature>
<dbReference type="PROSITE" id="PS50893">
    <property type="entry name" value="ABC_TRANSPORTER_2"/>
    <property type="match status" value="2"/>
</dbReference>
<feature type="transmembrane region" description="Helical" evidence="11">
    <location>
        <begin position="953"/>
        <end position="971"/>
    </location>
</feature>
<feature type="domain" description="ABC transmembrane type-1" evidence="13">
    <location>
        <begin position="704"/>
        <end position="986"/>
    </location>
</feature>
<evidence type="ECO:0000256" key="11">
    <source>
        <dbReference type="SAM" id="Phobius"/>
    </source>
</evidence>
<keyword evidence="15" id="KW-1185">Reference proteome</keyword>
<evidence type="ECO:0000259" key="13">
    <source>
        <dbReference type="PROSITE" id="PS50929"/>
    </source>
</evidence>
<accession>A0A1H8ULP4</accession>
<evidence type="ECO:0000256" key="9">
    <source>
        <dbReference type="ARBA" id="ARBA00061644"/>
    </source>
</evidence>
<evidence type="ECO:0000256" key="10">
    <source>
        <dbReference type="SAM" id="MobiDB-lite"/>
    </source>
</evidence>
<dbReference type="AlphaFoldDB" id="A0A1H8ULP4"/>
<feature type="transmembrane region" description="Helical" evidence="11">
    <location>
        <begin position="38"/>
        <end position="55"/>
    </location>
</feature>
<feature type="domain" description="ABC transporter" evidence="12">
    <location>
        <begin position="353"/>
        <end position="587"/>
    </location>
</feature>
<dbReference type="Gene3D" id="1.20.1560.10">
    <property type="entry name" value="ABC transporter type 1, transmembrane domain"/>
    <property type="match status" value="2"/>
</dbReference>
<feature type="transmembrane region" description="Helical" evidence="11">
    <location>
        <begin position="819"/>
        <end position="837"/>
    </location>
</feature>
<dbReference type="PROSITE" id="PS50929">
    <property type="entry name" value="ABC_TM1F"/>
    <property type="match status" value="2"/>
</dbReference>
<dbReference type="InterPro" id="IPR011527">
    <property type="entry name" value="ABC1_TM_dom"/>
</dbReference>
<protein>
    <submittedName>
        <fullName evidence="14">ATP-binding cassette, subfamily B</fullName>
    </submittedName>
</protein>
<evidence type="ECO:0000256" key="6">
    <source>
        <dbReference type="ARBA" id="ARBA00022840"/>
    </source>
</evidence>
<sequence>MSTDTETSQTTAKADNQPEKSRWLRRLGGYVLRHRRELVIALGAAVLGSACQAVVPLLERQIVDGVILSDNAELWPWLVALLVVAAAAFGFAYQRRYRGGRVALAVQYDLRNEMHAHLQRMDFTNLDRMPTGQLVARATSDSALVQGLLGLLPILSGNILLLLLSLGVMLVLSPLLALVSLVVVPLLLVVSYRMRRRIFPATWAAQQREGDLVQIVDEDVNGVRVVKAFGQEDRELRRVADTAGDLYGTQLRAVRLQARFQPLLQAIPSLGQVAILVFGGWLALRHELSLGTLLAFSTYVGQMMAPARQLAAVLSIGQQARAGVERIFQLLDLPPAIADPPDAVELPAARGEIRFDNVHFGYSGDAEVLRGFDLHIGAGERVALIGPSGSGKTTATMLVSRFHDPDSGAVLVDGHDVRSLQLRSLRSQVGVVFEESFLFSDSIRANIAYGRPGATDEEVVAAAEVAEAHGFVSTLPQGYDTVVGERGLSLSGGQRQRIALARAILTDPRILVLDDATSAVDANTEESINASLRTVLAGRTTLLVAHRRSTLHLADRVVVLDGGVVADQGSHEELVARSALYRSLLTGLDEAAAEKVGDRIEVLSTITESAWSAPAPQAQGNGAQGNGGRLATANTRAPSLGSGLGGSAGGSWRSALPPTPDLLARVDELKPIRDFADVDLARESQQQRGFSLGSILRQFRLPLLLGLLLVVVDAVASVIGPVFVKTGIDDGVLQGSQVVLFTASGLFLVITLAALLDEVAETFVTGRTAQRVMLSLRIRIWAQLQRLSLDYYEREMAGRIMTRMTTDVDQFESLIENGLLSALVALVTFGGVGVTLVVVNPELGLCTLAVVVPLAIATVIFRRRAARLYDVARDRVAIVNADFQESLSGVRESQAFAHEAETVRRFRRLGRDYLDSRFSAQRLAATYFPFVQFLSAGADAIVLGVGAGMIHSGHLTAGALIAFILYIDLFFSPIQQLSQVFDSWLQTRISVNRIAELMRLETLTPPAADPVDPGRLRGHITFSGVRFSYPTAPARSTGERRGPADPRLMAGSLAPGAKPPEALREVDLAIAAGETVALVGETGAGKSTVIKLLSRFYDPDAGAVRVDGHDLRSLDLAGYRGQLGYVPQEAFLFTGTVRDNIAYGRAEATDAEVEAAARAVGAHDFVASLSGGYRHEIAERGRSLSAGQRQLLALARAQLVDPAILLLDEATSNLDLAAEARVAEAMQTLAHGRTTIVIAHRLQTARTADRIVVLDRGRVAEIGSHDELLARDGRYAGMW</sequence>
<comment type="subcellular location">
    <subcellularLocation>
        <location evidence="1">Cell membrane</location>
        <topology evidence="1">Multi-pass membrane protein</topology>
    </subcellularLocation>
</comment>
<dbReference type="PANTHER" id="PTHR43394">
    <property type="entry name" value="ATP-DEPENDENT PERMEASE MDL1, MITOCHONDRIAL"/>
    <property type="match status" value="1"/>
</dbReference>
<dbReference type="CDD" id="cd18543">
    <property type="entry name" value="ABC_6TM_Rv0194_D1_like"/>
    <property type="match status" value="1"/>
</dbReference>
<dbReference type="SUPFAM" id="SSF90123">
    <property type="entry name" value="ABC transporter transmembrane region"/>
    <property type="match status" value="2"/>
</dbReference>
<dbReference type="STRING" id="394193.SAMN04489732_103345"/>
<dbReference type="CDD" id="cd18546">
    <property type="entry name" value="ABC_6TM_Rv0194_D2_like"/>
    <property type="match status" value="1"/>
</dbReference>
<feature type="domain" description="ABC transporter" evidence="12">
    <location>
        <begin position="1048"/>
        <end position="1279"/>
    </location>
</feature>
<dbReference type="Pfam" id="PF00005">
    <property type="entry name" value="ABC_tran"/>
    <property type="match status" value="2"/>
</dbReference>
<dbReference type="InterPro" id="IPR039421">
    <property type="entry name" value="Type_1_exporter"/>
</dbReference>
<evidence type="ECO:0000259" key="12">
    <source>
        <dbReference type="PROSITE" id="PS50893"/>
    </source>
</evidence>
<keyword evidence="6 14" id="KW-0067">ATP-binding</keyword>
<comment type="similarity">
    <text evidence="9">Belongs to the ABC transporter superfamily. Lipid exporter (TC 3.A.1.106) family.</text>
</comment>
<evidence type="ECO:0000313" key="14">
    <source>
        <dbReference type="EMBL" id="SEP04006.1"/>
    </source>
</evidence>
<evidence type="ECO:0000256" key="4">
    <source>
        <dbReference type="ARBA" id="ARBA00022692"/>
    </source>
</evidence>
<dbReference type="Pfam" id="PF00664">
    <property type="entry name" value="ABC_membrane"/>
    <property type="match status" value="2"/>
</dbReference>
<dbReference type="Proteomes" id="UP000198582">
    <property type="component" value="Unassembled WGS sequence"/>
</dbReference>
<dbReference type="PROSITE" id="PS00211">
    <property type="entry name" value="ABC_TRANSPORTER_1"/>
    <property type="match status" value="1"/>
</dbReference>
<evidence type="ECO:0000313" key="15">
    <source>
        <dbReference type="Proteomes" id="UP000198582"/>
    </source>
</evidence>
<dbReference type="Gene3D" id="3.40.50.300">
    <property type="entry name" value="P-loop containing nucleotide triphosphate hydrolases"/>
    <property type="match status" value="2"/>
</dbReference>
<dbReference type="InterPro" id="IPR017871">
    <property type="entry name" value="ABC_transporter-like_CS"/>
</dbReference>
<dbReference type="SUPFAM" id="SSF52540">
    <property type="entry name" value="P-loop containing nucleoside triphosphate hydrolases"/>
    <property type="match status" value="2"/>
</dbReference>
<feature type="transmembrane region" description="Helical" evidence="11">
    <location>
        <begin position="170"/>
        <end position="190"/>
    </location>
</feature>
<dbReference type="GO" id="GO:0005524">
    <property type="term" value="F:ATP binding"/>
    <property type="evidence" value="ECO:0007669"/>
    <property type="project" value="UniProtKB-KW"/>
</dbReference>
<feature type="transmembrane region" description="Helical" evidence="11">
    <location>
        <begin position="262"/>
        <end position="282"/>
    </location>
</feature>
<evidence type="ECO:0000256" key="1">
    <source>
        <dbReference type="ARBA" id="ARBA00004651"/>
    </source>
</evidence>
<dbReference type="PANTHER" id="PTHR43394:SF1">
    <property type="entry name" value="ATP-BINDING CASSETTE SUB-FAMILY B MEMBER 10, MITOCHONDRIAL"/>
    <property type="match status" value="1"/>
</dbReference>
<dbReference type="SMART" id="SM00382">
    <property type="entry name" value="AAA"/>
    <property type="match status" value="2"/>
</dbReference>
<feature type="transmembrane region" description="Helical" evidence="11">
    <location>
        <begin position="736"/>
        <end position="756"/>
    </location>
</feature>
<keyword evidence="3" id="KW-1003">Cell membrane</keyword>
<evidence type="ECO:0000256" key="5">
    <source>
        <dbReference type="ARBA" id="ARBA00022741"/>
    </source>
</evidence>
<dbReference type="InterPro" id="IPR036640">
    <property type="entry name" value="ABC1_TM_sf"/>
</dbReference>
<feature type="transmembrane region" description="Helical" evidence="11">
    <location>
        <begin position="843"/>
        <end position="861"/>
    </location>
</feature>
<evidence type="ECO:0000256" key="2">
    <source>
        <dbReference type="ARBA" id="ARBA00022448"/>
    </source>
</evidence>
<keyword evidence="5" id="KW-0547">Nucleotide-binding</keyword>
<dbReference type="RefSeq" id="WP_091615510.1">
    <property type="nucleotide sequence ID" value="NZ_FOEF01000003.1"/>
</dbReference>